<sequence length="82" mass="10435">ILSERILKLAVPNLYLWLLMFFTLFHTWMNILAELTRFGDREFYLDWWNSVNIREYWQKWNLPVHYFILRHMYIPMRRQLGR</sequence>
<dbReference type="GeneID" id="9055009"/>
<dbReference type="EC" id="2.3.1.20" evidence="4"/>
<evidence type="ECO:0000256" key="7">
    <source>
        <dbReference type="ARBA" id="ARBA00022824"/>
    </source>
</evidence>
<keyword evidence="5 12" id="KW-0808">Transferase</keyword>
<keyword evidence="6 11" id="KW-0812">Transmembrane</keyword>
<dbReference type="RefSeq" id="XP_002764736.1">
    <property type="nucleotide sequence ID" value="XM_002764690.1"/>
</dbReference>
<protein>
    <recommendedName>
        <fullName evidence="4">diacylglycerol O-acyltransferase</fullName>
        <ecNumber evidence="4">2.3.1.20</ecNumber>
    </recommendedName>
</protein>
<keyword evidence="8 11" id="KW-1133">Transmembrane helix</keyword>
<evidence type="ECO:0000256" key="11">
    <source>
        <dbReference type="SAM" id="Phobius"/>
    </source>
</evidence>
<dbReference type="Proteomes" id="UP000007800">
    <property type="component" value="Unassembled WGS sequence"/>
</dbReference>
<keyword evidence="13" id="KW-1185">Reference proteome</keyword>
<comment type="subcellular location">
    <subcellularLocation>
        <location evidence="1">Endoplasmic reticulum membrane</location>
        <topology evidence="1">Multi-pass membrane protein</topology>
    </subcellularLocation>
</comment>
<reference evidence="12 13" key="1">
    <citation type="submission" date="2008-07" db="EMBL/GenBank/DDBJ databases">
        <authorList>
            <person name="El-Sayed N."/>
            <person name="Caler E."/>
            <person name="Inman J."/>
            <person name="Amedeo P."/>
            <person name="Hass B."/>
            <person name="Wortman J."/>
        </authorList>
    </citation>
    <scope>NUCLEOTIDE SEQUENCE [LARGE SCALE GENOMIC DNA]</scope>
    <source>
        <strain evidence="13">ATCC 50983 / TXsc</strain>
    </source>
</reference>
<organism evidence="13">
    <name type="scientific">Perkinsus marinus (strain ATCC 50983 / TXsc)</name>
    <dbReference type="NCBI Taxonomy" id="423536"/>
    <lineage>
        <taxon>Eukaryota</taxon>
        <taxon>Sar</taxon>
        <taxon>Alveolata</taxon>
        <taxon>Perkinsozoa</taxon>
        <taxon>Perkinsea</taxon>
        <taxon>Perkinsida</taxon>
        <taxon>Perkinsidae</taxon>
        <taxon>Perkinsus</taxon>
    </lineage>
</organism>
<dbReference type="EMBL" id="GG687161">
    <property type="protein sequence ID" value="EEQ97453.1"/>
    <property type="molecule type" value="Genomic_DNA"/>
</dbReference>
<dbReference type="Pfam" id="PF03062">
    <property type="entry name" value="MBOAT"/>
    <property type="match status" value="1"/>
</dbReference>
<accession>C5M0U5</accession>
<feature type="non-terminal residue" evidence="12">
    <location>
        <position position="1"/>
    </location>
</feature>
<evidence type="ECO:0000256" key="5">
    <source>
        <dbReference type="ARBA" id="ARBA00022679"/>
    </source>
</evidence>
<dbReference type="OrthoDB" id="10039049at2759"/>
<evidence type="ECO:0000256" key="4">
    <source>
        <dbReference type="ARBA" id="ARBA00013244"/>
    </source>
</evidence>
<keyword evidence="10 12" id="KW-0012">Acyltransferase</keyword>
<dbReference type="PANTHER" id="PTHR10408">
    <property type="entry name" value="STEROL O-ACYLTRANSFERASE"/>
    <property type="match status" value="1"/>
</dbReference>
<feature type="transmembrane region" description="Helical" evidence="11">
    <location>
        <begin position="14"/>
        <end position="33"/>
    </location>
</feature>
<keyword evidence="9 11" id="KW-0472">Membrane</keyword>
<keyword evidence="7" id="KW-0256">Endoplasmic reticulum</keyword>
<dbReference type="AlphaFoldDB" id="C5M0U5"/>
<evidence type="ECO:0000256" key="3">
    <source>
        <dbReference type="ARBA" id="ARBA00009010"/>
    </source>
</evidence>
<dbReference type="GO" id="GO:0004144">
    <property type="term" value="F:diacylglycerol O-acyltransferase activity"/>
    <property type="evidence" value="ECO:0007669"/>
    <property type="project" value="UniProtKB-EC"/>
</dbReference>
<proteinExistence type="inferred from homology"/>
<name>C5M0U5_PERM5</name>
<gene>
    <name evidence="12" type="ORF">Pmar_PMAR029176</name>
</gene>
<dbReference type="InParanoid" id="C5M0U5"/>
<evidence type="ECO:0000256" key="1">
    <source>
        <dbReference type="ARBA" id="ARBA00004477"/>
    </source>
</evidence>
<feature type="non-terminal residue" evidence="12">
    <location>
        <position position="82"/>
    </location>
</feature>
<dbReference type="InterPro" id="IPR004299">
    <property type="entry name" value="MBOAT_fam"/>
</dbReference>
<dbReference type="InterPro" id="IPR014371">
    <property type="entry name" value="Oat_ACAT_DAG_ARE"/>
</dbReference>
<evidence type="ECO:0000256" key="8">
    <source>
        <dbReference type="ARBA" id="ARBA00022989"/>
    </source>
</evidence>
<comment type="similarity">
    <text evidence="3">Belongs to the membrane-bound acyltransferase family. Sterol o-acyltransferase subfamily.</text>
</comment>
<dbReference type="GO" id="GO:0019432">
    <property type="term" value="P:triglyceride biosynthetic process"/>
    <property type="evidence" value="ECO:0007669"/>
    <property type="project" value="TreeGrafter"/>
</dbReference>
<evidence type="ECO:0000256" key="10">
    <source>
        <dbReference type="ARBA" id="ARBA00023315"/>
    </source>
</evidence>
<evidence type="ECO:0000256" key="6">
    <source>
        <dbReference type="ARBA" id="ARBA00022692"/>
    </source>
</evidence>
<evidence type="ECO:0000256" key="9">
    <source>
        <dbReference type="ARBA" id="ARBA00023136"/>
    </source>
</evidence>
<dbReference type="GO" id="GO:0005789">
    <property type="term" value="C:endoplasmic reticulum membrane"/>
    <property type="evidence" value="ECO:0007669"/>
    <property type="project" value="UniProtKB-SubCell"/>
</dbReference>
<dbReference type="PANTHER" id="PTHR10408:SF7">
    <property type="entry name" value="DIACYLGLYCEROL O-ACYLTRANSFERASE 1"/>
    <property type="match status" value="1"/>
</dbReference>
<evidence type="ECO:0000256" key="2">
    <source>
        <dbReference type="ARBA" id="ARBA00005189"/>
    </source>
</evidence>
<comment type="pathway">
    <text evidence="2">Lipid metabolism.</text>
</comment>
<evidence type="ECO:0000313" key="12">
    <source>
        <dbReference type="EMBL" id="EEQ97453.1"/>
    </source>
</evidence>
<evidence type="ECO:0000313" key="13">
    <source>
        <dbReference type="Proteomes" id="UP000007800"/>
    </source>
</evidence>